<proteinExistence type="predicted"/>
<feature type="region of interest" description="Disordered" evidence="1">
    <location>
        <begin position="30"/>
        <end position="69"/>
    </location>
</feature>
<dbReference type="Proteomes" id="UP000198751">
    <property type="component" value="Chromosome I"/>
</dbReference>
<evidence type="ECO:0000313" key="2">
    <source>
        <dbReference type="EMBL" id="SDS94828.1"/>
    </source>
</evidence>
<name>A0A1H1WBY1_9MICC</name>
<reference evidence="3" key="1">
    <citation type="submission" date="2016-10" db="EMBL/GenBank/DDBJ databases">
        <authorList>
            <person name="Varghese N."/>
            <person name="Submissions S."/>
        </authorList>
    </citation>
    <scope>NUCLEOTIDE SEQUENCE [LARGE SCALE GENOMIC DNA]</scope>
    <source>
        <strain evidence="3">IMMIB L-1606</strain>
    </source>
</reference>
<evidence type="ECO:0000256" key="1">
    <source>
        <dbReference type="SAM" id="MobiDB-lite"/>
    </source>
</evidence>
<dbReference type="AlphaFoldDB" id="A0A1H1WBY1"/>
<feature type="compositionally biased region" description="Polar residues" evidence="1">
    <location>
        <begin position="48"/>
        <end position="69"/>
    </location>
</feature>
<gene>
    <name evidence="2" type="ORF">SAMN04489743_1284</name>
</gene>
<organism evidence="2 3">
    <name type="scientific">Pseudarthrobacter equi</name>
    <dbReference type="NCBI Taxonomy" id="728066"/>
    <lineage>
        <taxon>Bacteria</taxon>
        <taxon>Bacillati</taxon>
        <taxon>Actinomycetota</taxon>
        <taxon>Actinomycetes</taxon>
        <taxon>Micrococcales</taxon>
        <taxon>Micrococcaceae</taxon>
        <taxon>Pseudarthrobacter</taxon>
    </lineage>
</organism>
<accession>A0A1H1WBY1</accession>
<protein>
    <submittedName>
        <fullName evidence="2">Uncharacterized protein</fullName>
    </submittedName>
</protein>
<evidence type="ECO:0000313" key="3">
    <source>
        <dbReference type="Proteomes" id="UP000198751"/>
    </source>
</evidence>
<sequence length="108" mass="11702">MFTFSTGQLCALLPTYRRCLYAVTPEIRASPAADGQRTAGNRDGMHTHPSSRLPTYASNQVPRTLATPSNGHMDILEYVRQSGGVARSGQLRDAGFPVLAAEPRKAGW</sequence>
<dbReference type="EMBL" id="LT629779">
    <property type="protein sequence ID" value="SDS94828.1"/>
    <property type="molecule type" value="Genomic_DNA"/>
</dbReference>
<keyword evidence="3" id="KW-1185">Reference proteome</keyword>